<keyword evidence="2" id="KW-1185">Reference proteome</keyword>
<evidence type="ECO:0000313" key="1">
    <source>
        <dbReference type="EMBL" id="MFC5269151.1"/>
    </source>
</evidence>
<organism evidence="1 2">
    <name type="scientific">Adhaeribacter terreus</name>
    <dbReference type="NCBI Taxonomy" id="529703"/>
    <lineage>
        <taxon>Bacteria</taxon>
        <taxon>Pseudomonadati</taxon>
        <taxon>Bacteroidota</taxon>
        <taxon>Cytophagia</taxon>
        <taxon>Cytophagales</taxon>
        <taxon>Hymenobacteraceae</taxon>
        <taxon>Adhaeribacter</taxon>
    </lineage>
</organism>
<protein>
    <submittedName>
        <fullName evidence="1">Uncharacterized protein</fullName>
    </submittedName>
</protein>
<gene>
    <name evidence="1" type="ORF">ACFPIB_00930</name>
</gene>
<dbReference type="EMBL" id="JBHSKT010000001">
    <property type="protein sequence ID" value="MFC5269151.1"/>
    <property type="molecule type" value="Genomic_DNA"/>
</dbReference>
<dbReference type="RefSeq" id="WP_378015535.1">
    <property type="nucleotide sequence ID" value="NZ_JBHSKT010000001.1"/>
</dbReference>
<comment type="caution">
    <text evidence="1">The sequence shown here is derived from an EMBL/GenBank/DDBJ whole genome shotgun (WGS) entry which is preliminary data.</text>
</comment>
<sequence>MSISIGAVQTEAQKAKKLKIELGETFRNDQVKIYLDKKLVYDKRISTSDSATIADLFYVNKPKKPFTISVEINGVRYEKSSPKQQKELDDENYSLLINYNRENAEVEVETQSLIILYD</sequence>
<dbReference type="Proteomes" id="UP001596161">
    <property type="component" value="Unassembled WGS sequence"/>
</dbReference>
<accession>A0ABW0E819</accession>
<evidence type="ECO:0000313" key="2">
    <source>
        <dbReference type="Proteomes" id="UP001596161"/>
    </source>
</evidence>
<name>A0ABW0E819_9BACT</name>
<proteinExistence type="predicted"/>
<reference evidence="2" key="1">
    <citation type="journal article" date="2019" name="Int. J. Syst. Evol. Microbiol.">
        <title>The Global Catalogue of Microorganisms (GCM) 10K type strain sequencing project: providing services to taxonomists for standard genome sequencing and annotation.</title>
        <authorList>
            <consortium name="The Broad Institute Genomics Platform"/>
            <consortium name="The Broad Institute Genome Sequencing Center for Infectious Disease"/>
            <person name="Wu L."/>
            <person name="Ma J."/>
        </authorList>
    </citation>
    <scope>NUCLEOTIDE SEQUENCE [LARGE SCALE GENOMIC DNA]</scope>
    <source>
        <strain evidence="2">KACC 12602</strain>
    </source>
</reference>